<dbReference type="InterPro" id="IPR035897">
    <property type="entry name" value="Toll_tir_struct_dom_sf"/>
</dbReference>
<dbReference type="SUPFAM" id="SSF52200">
    <property type="entry name" value="Toll/Interleukin receptor TIR domain"/>
    <property type="match status" value="1"/>
</dbReference>
<dbReference type="Gene3D" id="3.80.10.10">
    <property type="entry name" value="Ribonuclease Inhibitor"/>
    <property type="match status" value="2"/>
</dbReference>
<dbReference type="Pfam" id="PF20160">
    <property type="entry name" value="C-JID"/>
    <property type="match status" value="1"/>
</dbReference>
<accession>A0A2P5A9H7</accession>
<dbReference type="GO" id="GO:0051707">
    <property type="term" value="P:response to other organism"/>
    <property type="evidence" value="ECO:0007669"/>
    <property type="project" value="UniProtKB-ARBA"/>
</dbReference>
<evidence type="ECO:0000256" key="5">
    <source>
        <dbReference type="ARBA" id="ARBA00022821"/>
    </source>
</evidence>
<dbReference type="Gene3D" id="1.10.8.430">
    <property type="entry name" value="Helical domain of apoptotic protease-activating factors"/>
    <property type="match status" value="1"/>
</dbReference>
<evidence type="ECO:0000256" key="2">
    <source>
        <dbReference type="ARBA" id="ARBA00022614"/>
    </source>
</evidence>
<name>A0A2P5A9H7_PARAD</name>
<dbReference type="SMART" id="SM00255">
    <property type="entry name" value="TIR"/>
    <property type="match status" value="1"/>
</dbReference>
<organism evidence="9 10">
    <name type="scientific">Parasponia andersonii</name>
    <name type="common">Sponia andersonii</name>
    <dbReference type="NCBI Taxonomy" id="3476"/>
    <lineage>
        <taxon>Eukaryota</taxon>
        <taxon>Viridiplantae</taxon>
        <taxon>Streptophyta</taxon>
        <taxon>Embryophyta</taxon>
        <taxon>Tracheophyta</taxon>
        <taxon>Spermatophyta</taxon>
        <taxon>Magnoliopsida</taxon>
        <taxon>eudicotyledons</taxon>
        <taxon>Gunneridae</taxon>
        <taxon>Pentapetalae</taxon>
        <taxon>rosids</taxon>
        <taxon>fabids</taxon>
        <taxon>Rosales</taxon>
        <taxon>Cannabaceae</taxon>
        <taxon>Parasponia</taxon>
    </lineage>
</organism>
<dbReference type="GO" id="GO:0007165">
    <property type="term" value="P:signal transduction"/>
    <property type="evidence" value="ECO:0007669"/>
    <property type="project" value="InterPro"/>
</dbReference>
<dbReference type="PANTHER" id="PTHR11017">
    <property type="entry name" value="LEUCINE-RICH REPEAT-CONTAINING PROTEIN"/>
    <property type="match status" value="1"/>
</dbReference>
<dbReference type="Pfam" id="PF00931">
    <property type="entry name" value="NB-ARC"/>
    <property type="match status" value="1"/>
</dbReference>
<dbReference type="InterPro" id="IPR002182">
    <property type="entry name" value="NB-ARC"/>
</dbReference>
<evidence type="ECO:0000256" key="7">
    <source>
        <dbReference type="ARBA" id="ARBA00047304"/>
    </source>
</evidence>
<dbReference type="Pfam" id="PF23282">
    <property type="entry name" value="WHD_ROQ1"/>
    <property type="match status" value="1"/>
</dbReference>
<dbReference type="InterPro" id="IPR000157">
    <property type="entry name" value="TIR_dom"/>
</dbReference>
<evidence type="ECO:0000256" key="3">
    <source>
        <dbReference type="ARBA" id="ARBA00022737"/>
    </source>
</evidence>
<dbReference type="PRINTS" id="PR00364">
    <property type="entry name" value="DISEASERSIST"/>
</dbReference>
<dbReference type="Proteomes" id="UP000237105">
    <property type="component" value="Unassembled WGS sequence"/>
</dbReference>
<proteinExistence type="predicted"/>
<dbReference type="InterPro" id="IPR044974">
    <property type="entry name" value="Disease_R_plants"/>
</dbReference>
<keyword evidence="5" id="KW-0611">Plant defense</keyword>
<evidence type="ECO:0000256" key="6">
    <source>
        <dbReference type="ARBA" id="ARBA00023027"/>
    </source>
</evidence>
<dbReference type="InterPro" id="IPR055414">
    <property type="entry name" value="LRR_R13L4/SHOC2-like"/>
</dbReference>
<feature type="domain" description="TIR" evidence="8">
    <location>
        <begin position="1"/>
        <end position="162"/>
    </location>
</feature>
<dbReference type="SUPFAM" id="SSF52540">
    <property type="entry name" value="P-loop containing nucleoside triphosphate hydrolases"/>
    <property type="match status" value="1"/>
</dbReference>
<evidence type="ECO:0000259" key="8">
    <source>
        <dbReference type="PROSITE" id="PS50104"/>
    </source>
</evidence>
<keyword evidence="10" id="KW-1185">Reference proteome</keyword>
<dbReference type="GO" id="GO:0043531">
    <property type="term" value="F:ADP binding"/>
    <property type="evidence" value="ECO:0007669"/>
    <property type="project" value="InterPro"/>
</dbReference>
<dbReference type="EC" id="3.2.2.6" evidence="1"/>
<keyword evidence="6" id="KW-0520">NAD</keyword>
<dbReference type="InterPro" id="IPR045344">
    <property type="entry name" value="C-JID"/>
</dbReference>
<dbReference type="Gene3D" id="3.40.50.300">
    <property type="entry name" value="P-loop containing nucleotide triphosphate hydrolases"/>
    <property type="match status" value="1"/>
</dbReference>
<dbReference type="InterPro" id="IPR027417">
    <property type="entry name" value="P-loop_NTPase"/>
</dbReference>
<dbReference type="Gene3D" id="3.40.50.10140">
    <property type="entry name" value="Toll/interleukin-1 receptor homology (TIR) domain"/>
    <property type="match status" value="1"/>
</dbReference>
<dbReference type="Pfam" id="PF01582">
    <property type="entry name" value="TIR"/>
    <property type="match status" value="1"/>
</dbReference>
<keyword evidence="3" id="KW-0677">Repeat</keyword>
<evidence type="ECO:0000256" key="1">
    <source>
        <dbReference type="ARBA" id="ARBA00011982"/>
    </source>
</evidence>
<gene>
    <name evidence="9" type="primary">PanTNL20</name>
    <name evidence="9" type="ORF">PanWU01x14_354750</name>
</gene>
<dbReference type="AlphaFoldDB" id="A0A2P5A9H7"/>
<reference evidence="10" key="1">
    <citation type="submission" date="2016-06" db="EMBL/GenBank/DDBJ databases">
        <title>Parallel loss of symbiosis genes in relatives of nitrogen-fixing non-legume Parasponia.</title>
        <authorList>
            <person name="Van Velzen R."/>
            <person name="Holmer R."/>
            <person name="Bu F."/>
            <person name="Rutten L."/>
            <person name="Van Zeijl A."/>
            <person name="Liu W."/>
            <person name="Santuari L."/>
            <person name="Cao Q."/>
            <person name="Sharma T."/>
            <person name="Shen D."/>
            <person name="Roswanjaya Y."/>
            <person name="Wardhani T."/>
            <person name="Kalhor M.S."/>
            <person name="Jansen J."/>
            <person name="Van den Hoogen J."/>
            <person name="Gungor B."/>
            <person name="Hartog M."/>
            <person name="Hontelez J."/>
            <person name="Verver J."/>
            <person name="Yang W.-C."/>
            <person name="Schijlen E."/>
            <person name="Repin R."/>
            <person name="Schilthuizen M."/>
            <person name="Schranz E."/>
            <person name="Heidstra R."/>
            <person name="Miyata K."/>
            <person name="Fedorova E."/>
            <person name="Kohlen W."/>
            <person name="Bisseling T."/>
            <person name="Smit S."/>
            <person name="Geurts R."/>
        </authorList>
    </citation>
    <scope>NUCLEOTIDE SEQUENCE [LARGE SCALE GENOMIC DNA]</scope>
    <source>
        <strain evidence="10">cv. WU1-14</strain>
    </source>
</reference>
<dbReference type="PROSITE" id="PS50104">
    <property type="entry name" value="TIR"/>
    <property type="match status" value="1"/>
</dbReference>
<dbReference type="InterPro" id="IPR058192">
    <property type="entry name" value="WHD_ROQ1-like"/>
</dbReference>
<dbReference type="GO" id="GO:0061809">
    <property type="term" value="F:NAD+ nucleosidase activity, cyclic ADP-ribose generating"/>
    <property type="evidence" value="ECO:0007669"/>
    <property type="project" value="UniProtKB-EC"/>
</dbReference>
<dbReference type="SUPFAM" id="SSF52058">
    <property type="entry name" value="L domain-like"/>
    <property type="match status" value="1"/>
</dbReference>
<dbReference type="InterPro" id="IPR032675">
    <property type="entry name" value="LRR_dom_sf"/>
</dbReference>
<keyword evidence="4" id="KW-0378">Hydrolase</keyword>
<dbReference type="OrthoDB" id="1180751at2759"/>
<dbReference type="PANTHER" id="PTHR11017:SF479">
    <property type="entry name" value="DISEASE RESISTANCE PROTEIN (TIR-NBS-LRR CLASS) FAMILY"/>
    <property type="match status" value="1"/>
</dbReference>
<protein>
    <recommendedName>
        <fullName evidence="1">ADP-ribosyl cyclase/cyclic ADP-ribose hydrolase</fullName>
        <ecNumber evidence="1">3.2.2.6</ecNumber>
    </recommendedName>
</protein>
<evidence type="ECO:0000313" key="9">
    <source>
        <dbReference type="EMBL" id="PON33196.1"/>
    </source>
</evidence>
<dbReference type="Pfam" id="PF23598">
    <property type="entry name" value="LRR_14"/>
    <property type="match status" value="1"/>
</dbReference>
<comment type="caution">
    <text evidence="9">The sequence shown here is derived from an EMBL/GenBank/DDBJ whole genome shotgun (WGS) entry which is preliminary data.</text>
</comment>
<dbReference type="EMBL" id="JXTB01000750">
    <property type="protein sequence ID" value="PON33196.1"/>
    <property type="molecule type" value="Genomic_DNA"/>
</dbReference>
<sequence length="1132" mass="129349">MASPTASFSSSSVSSTKTKYDVFLSFRGEDTRKNFTSHLYNAFRVKKINESKISVIILSENFASSPWCLDELSQILQCKETNNQIVVPVFYGIGPSHVRKQQGSFAWAFAAHEDHFKDRMEKVQQWRTSLTTVANLSGFHSSDFGSDSKLLDAILKDILKKLCPMLPISDEFKDLVGIERRVQHVESLLNISSLDVRIVGLWGMGGIGKTTLARVIFSRYAVQFEGCYFLENIKEESEKHGLIKLQKKLFSEILLEEKRLNMVNKLVKDRLRRTKVLIVLDDVDDVEQLEYLVGNGDWFGRGSKIIITTRDMQVLRNFQAVETYTVEKLNFDESLHLFCLKAFLQGSPKTDYVNLSEGVANYAIGNPLALKVLGSHLYSKSINEWQSALDKLKKYPDMKIQKVLKISYDGLDENEQQMFLDIACFFKGQEEKFVKSILSTFGRNEEIGVRILIDKSLITITDNIIQMHDLLQQMGRRIVQEESNRLGERSRLWLTEDGLYVLKHNKGTEAVQGMSIETHEARRNSIRLKPCVFNEMHNLKYINFRNCHFDFPPQGLDSLPEELRYLCWDNYPWKSLPCDFMPENLIELHLYNSQLVHLWNGVQNLKVLNLRYSKNLVQIPDLSSAVNLEEIDLSCCILLENFQGGIQKLKFLQSLNLSYCSNFNKFPKLPVNIKRLGMRGTSIEQVPPSIGSLSHLETLELGSCERLKSLPTTICKLKSLRRLGLEYCSELEYLPEILEPMENLTQIAISNSGIRELPCSIENLIGLRYFLDLRDCRNLQILPHNVYNMRFEYFDLSNCLKLESLPPFSAGLFYLQSVNLDHTLVSEVPDWIFGLPALHTLSLPGTMIVTIPESIKSSKLRFLYVSGCKSLQSLPELPLSVYKVDASGCTSLRMFSKTSIPLTQEETWKPWNCEDHYYREEFSFNDCLNLDQSNIVTEFQTRALCLASGFVLRSPEQIEIGPNFEGPKVYISFPGDEIPKWFNHQNNNGCLINVKLTHHLNLMGFASCVVVARGNVDEETNNNLSPEDFQLKCDVYIKTNEGERHLQLLEEIDASGNHPISNHMLMWYFNKDDIDLISSAKEVSFAFPPEIVERCGIRMLSLQDAAENGIISCEFLHAEPNVVTTSLDEGNN</sequence>
<evidence type="ECO:0000256" key="4">
    <source>
        <dbReference type="ARBA" id="ARBA00022801"/>
    </source>
</evidence>
<keyword evidence="2" id="KW-0433">Leucine-rich repeat</keyword>
<dbReference type="GO" id="GO:0006952">
    <property type="term" value="P:defense response"/>
    <property type="evidence" value="ECO:0007669"/>
    <property type="project" value="UniProtKB-KW"/>
</dbReference>
<comment type="catalytic activity">
    <reaction evidence="7">
        <text>NAD(+) + H2O = ADP-D-ribose + nicotinamide + H(+)</text>
        <dbReference type="Rhea" id="RHEA:16301"/>
        <dbReference type="ChEBI" id="CHEBI:15377"/>
        <dbReference type="ChEBI" id="CHEBI:15378"/>
        <dbReference type="ChEBI" id="CHEBI:17154"/>
        <dbReference type="ChEBI" id="CHEBI:57540"/>
        <dbReference type="ChEBI" id="CHEBI:57967"/>
        <dbReference type="EC" id="3.2.2.6"/>
    </reaction>
    <physiologicalReaction direction="left-to-right" evidence="7">
        <dbReference type="Rhea" id="RHEA:16302"/>
    </physiologicalReaction>
</comment>
<evidence type="ECO:0000313" key="10">
    <source>
        <dbReference type="Proteomes" id="UP000237105"/>
    </source>
</evidence>
<dbReference type="InterPro" id="IPR042197">
    <property type="entry name" value="Apaf_helical"/>
</dbReference>